<accession>A0ABN6I6L7</accession>
<organism evidence="1 2">
    <name type="scientific">Helicobacter gastrofelis</name>
    <dbReference type="NCBI Taxonomy" id="2849642"/>
    <lineage>
        <taxon>Bacteria</taxon>
        <taxon>Pseudomonadati</taxon>
        <taxon>Campylobacterota</taxon>
        <taxon>Epsilonproteobacteria</taxon>
        <taxon>Campylobacterales</taxon>
        <taxon>Helicobacteraceae</taxon>
        <taxon>Helicobacter</taxon>
    </lineage>
</organism>
<reference evidence="1 2" key="1">
    <citation type="submission" date="2021-07" db="EMBL/GenBank/DDBJ databases">
        <title>Novel Helicobacter sp. Isolated from a cat.</title>
        <authorList>
            <person name="Rimbara E."/>
            <person name="Suzuki M."/>
        </authorList>
    </citation>
    <scope>NUCLEOTIDE SEQUENCE [LARGE SCALE GENOMIC DNA]</scope>
    <source>
        <strain evidence="2">NHP19-012</strain>
    </source>
</reference>
<dbReference type="EMBL" id="AP024819">
    <property type="protein sequence ID" value="BCZ19246.1"/>
    <property type="molecule type" value="Genomic_DNA"/>
</dbReference>
<gene>
    <name evidence="1" type="ORF">NHP190012_08880</name>
</gene>
<keyword evidence="2" id="KW-1185">Reference proteome</keyword>
<dbReference type="Proteomes" id="UP000826146">
    <property type="component" value="Chromosome"/>
</dbReference>
<dbReference type="RefSeq" id="WP_260321517.1">
    <property type="nucleotide sequence ID" value="NZ_AP024819.1"/>
</dbReference>
<proteinExistence type="predicted"/>
<evidence type="ECO:0000313" key="2">
    <source>
        <dbReference type="Proteomes" id="UP000826146"/>
    </source>
</evidence>
<dbReference type="PROSITE" id="PS51257">
    <property type="entry name" value="PROKAR_LIPOPROTEIN"/>
    <property type="match status" value="1"/>
</dbReference>
<evidence type="ECO:0008006" key="3">
    <source>
        <dbReference type="Google" id="ProtNLM"/>
    </source>
</evidence>
<protein>
    <recommendedName>
        <fullName evidence="3">Secreted protein</fullName>
    </recommendedName>
</protein>
<evidence type="ECO:0000313" key="1">
    <source>
        <dbReference type="EMBL" id="BCZ19246.1"/>
    </source>
</evidence>
<sequence>MRRVGLFLGLLCFLAHVAWGVGCKTNINYHPDDVLEQARDFAQKNHGLNSDGDHSTLDPQFVLEESHMVIGKNIYCGAVVRGYRVGNIIYNNGDRGTTAGLDLSFMCFGFAKGSKWYKGSCLMLNEEAPFSEIGMEFKKNAFLLHLREDYRACADEADRIGRDNGINRAHFTFKPFKGRYVLTTLDVKSNDDPIDPVYRQKRDHMKIFMDTMEKNILQDLVERCENKGYCKEVMINGEAKSGENFRAFVLLG</sequence>
<name>A0ABN6I6L7_9HELI</name>